<keyword evidence="8" id="KW-0238">DNA-binding</keyword>
<dbReference type="Pfam" id="PF13912">
    <property type="entry name" value="zf-C2H2_6"/>
    <property type="match status" value="1"/>
</dbReference>
<keyword evidence="7" id="KW-0805">Transcription regulation</keyword>
<dbReference type="GO" id="GO:0006357">
    <property type="term" value="P:regulation of transcription by RNA polymerase II"/>
    <property type="evidence" value="ECO:0000318"/>
    <property type="project" value="GO_Central"/>
</dbReference>
<keyword evidence="6" id="KW-0862">Zinc</keyword>
<dbReference type="FunFam" id="3.30.160.60:FF:000075">
    <property type="entry name" value="Putative zinc finger protein 536"/>
    <property type="match status" value="1"/>
</dbReference>
<evidence type="ECO:0000313" key="14">
    <source>
        <dbReference type="EMBL" id="EFX85645.1"/>
    </source>
</evidence>
<evidence type="ECO:0000256" key="1">
    <source>
        <dbReference type="ARBA" id="ARBA00004123"/>
    </source>
</evidence>
<keyword evidence="4" id="KW-0677">Repeat</keyword>
<dbReference type="PANTHER" id="PTHR24408:SF58">
    <property type="entry name" value="TRANSCRIPTION FACTOR (TFIIIA), PUTATIVE (AFU_ORTHOLOGUE AFUA_1G05150)-RELATED"/>
    <property type="match status" value="1"/>
</dbReference>
<evidence type="ECO:0000256" key="4">
    <source>
        <dbReference type="ARBA" id="ARBA00022737"/>
    </source>
</evidence>
<evidence type="ECO:0000256" key="12">
    <source>
        <dbReference type="SAM" id="MobiDB-lite"/>
    </source>
</evidence>
<keyword evidence="15" id="KW-1185">Reference proteome</keyword>
<keyword evidence="9" id="KW-0804">Transcription</keyword>
<dbReference type="SUPFAM" id="SSF57667">
    <property type="entry name" value="beta-beta-alpha zinc fingers"/>
    <property type="match status" value="3"/>
</dbReference>
<evidence type="ECO:0000259" key="13">
    <source>
        <dbReference type="PROSITE" id="PS50157"/>
    </source>
</evidence>
<evidence type="ECO:0000256" key="3">
    <source>
        <dbReference type="ARBA" id="ARBA00022723"/>
    </source>
</evidence>
<evidence type="ECO:0000256" key="9">
    <source>
        <dbReference type="ARBA" id="ARBA00023163"/>
    </source>
</evidence>
<evidence type="ECO:0000256" key="6">
    <source>
        <dbReference type="ARBA" id="ARBA00022833"/>
    </source>
</evidence>
<organism evidence="14 15">
    <name type="scientific">Daphnia pulex</name>
    <name type="common">Water flea</name>
    <dbReference type="NCBI Taxonomy" id="6669"/>
    <lineage>
        <taxon>Eukaryota</taxon>
        <taxon>Metazoa</taxon>
        <taxon>Ecdysozoa</taxon>
        <taxon>Arthropoda</taxon>
        <taxon>Crustacea</taxon>
        <taxon>Branchiopoda</taxon>
        <taxon>Diplostraca</taxon>
        <taxon>Cladocera</taxon>
        <taxon>Anomopoda</taxon>
        <taxon>Daphniidae</taxon>
        <taxon>Daphnia</taxon>
    </lineage>
</organism>
<comment type="similarity">
    <text evidence="2">Belongs to the krueppel C2H2-type zinc-finger protein family.</text>
</comment>
<comment type="subcellular location">
    <subcellularLocation>
        <location evidence="1">Nucleus</location>
    </subcellularLocation>
</comment>
<dbReference type="FunCoup" id="E9G5E6">
    <property type="interactions" value="886"/>
</dbReference>
<evidence type="ECO:0000256" key="8">
    <source>
        <dbReference type="ARBA" id="ARBA00023125"/>
    </source>
</evidence>
<proteinExistence type="inferred from homology"/>
<dbReference type="PANTHER" id="PTHR24408">
    <property type="entry name" value="ZINC FINGER PROTEIN"/>
    <property type="match status" value="1"/>
</dbReference>
<dbReference type="PhylomeDB" id="E9G5E6"/>
<dbReference type="KEGG" id="dpx:DAPPUDRAFT_300355"/>
<keyword evidence="10" id="KW-0539">Nucleus</keyword>
<dbReference type="InParanoid" id="E9G5E6"/>
<dbReference type="GO" id="GO:0043035">
    <property type="term" value="F:chromatin insulator sequence binding"/>
    <property type="evidence" value="ECO:0000318"/>
    <property type="project" value="GO_Central"/>
</dbReference>
<evidence type="ECO:0000313" key="15">
    <source>
        <dbReference type="Proteomes" id="UP000000305"/>
    </source>
</evidence>
<dbReference type="AlphaFoldDB" id="E9G5E6"/>
<dbReference type="eggNOG" id="KOG1721">
    <property type="taxonomic scope" value="Eukaryota"/>
</dbReference>
<dbReference type="OrthoDB" id="8856548at2759"/>
<dbReference type="InterPro" id="IPR036236">
    <property type="entry name" value="Znf_C2H2_sf"/>
</dbReference>
<dbReference type="Pfam" id="PF13894">
    <property type="entry name" value="zf-C2H2_4"/>
    <property type="match status" value="1"/>
</dbReference>
<dbReference type="SMART" id="SM00355">
    <property type="entry name" value="ZnF_C2H2"/>
    <property type="match status" value="4"/>
</dbReference>
<dbReference type="Proteomes" id="UP000000305">
    <property type="component" value="Unassembled WGS sequence"/>
</dbReference>
<dbReference type="GO" id="GO:0005634">
    <property type="term" value="C:nucleus"/>
    <property type="evidence" value="ECO:0007669"/>
    <property type="project" value="UniProtKB-SubCell"/>
</dbReference>
<keyword evidence="3" id="KW-0479">Metal-binding</keyword>
<evidence type="ECO:0000256" key="5">
    <source>
        <dbReference type="ARBA" id="ARBA00022771"/>
    </source>
</evidence>
<dbReference type="PROSITE" id="PS50157">
    <property type="entry name" value="ZINC_FINGER_C2H2_2"/>
    <property type="match status" value="2"/>
</dbReference>
<dbReference type="HOGENOM" id="CLU_720144_0_0_1"/>
<gene>
    <name evidence="14" type="ORF">DAPPUDRAFT_300355</name>
</gene>
<evidence type="ECO:0000256" key="7">
    <source>
        <dbReference type="ARBA" id="ARBA00023015"/>
    </source>
</evidence>
<dbReference type="GO" id="GO:0005694">
    <property type="term" value="C:chromosome"/>
    <property type="evidence" value="ECO:0000318"/>
    <property type="project" value="GO_Central"/>
</dbReference>
<keyword evidence="5 11" id="KW-0863">Zinc-finger</keyword>
<protein>
    <recommendedName>
        <fullName evidence="13">C2H2-type domain-containing protein</fullName>
    </recommendedName>
</protein>
<reference evidence="14 15" key="1">
    <citation type="journal article" date="2011" name="Science">
        <title>The ecoresponsive genome of Daphnia pulex.</title>
        <authorList>
            <person name="Colbourne J.K."/>
            <person name="Pfrender M.E."/>
            <person name="Gilbert D."/>
            <person name="Thomas W.K."/>
            <person name="Tucker A."/>
            <person name="Oakley T.H."/>
            <person name="Tokishita S."/>
            <person name="Aerts A."/>
            <person name="Arnold G.J."/>
            <person name="Basu M.K."/>
            <person name="Bauer D.J."/>
            <person name="Caceres C.E."/>
            <person name="Carmel L."/>
            <person name="Casola C."/>
            <person name="Choi J.H."/>
            <person name="Detter J.C."/>
            <person name="Dong Q."/>
            <person name="Dusheyko S."/>
            <person name="Eads B.D."/>
            <person name="Frohlich T."/>
            <person name="Geiler-Samerotte K.A."/>
            <person name="Gerlach D."/>
            <person name="Hatcher P."/>
            <person name="Jogdeo S."/>
            <person name="Krijgsveld J."/>
            <person name="Kriventseva E.V."/>
            <person name="Kultz D."/>
            <person name="Laforsch C."/>
            <person name="Lindquist E."/>
            <person name="Lopez J."/>
            <person name="Manak J.R."/>
            <person name="Muller J."/>
            <person name="Pangilinan J."/>
            <person name="Patwardhan R.P."/>
            <person name="Pitluck S."/>
            <person name="Pritham E.J."/>
            <person name="Rechtsteiner A."/>
            <person name="Rho M."/>
            <person name="Rogozin I.B."/>
            <person name="Sakarya O."/>
            <person name="Salamov A."/>
            <person name="Schaack S."/>
            <person name="Shapiro H."/>
            <person name="Shiga Y."/>
            <person name="Skalitzky C."/>
            <person name="Smith Z."/>
            <person name="Souvorov A."/>
            <person name="Sung W."/>
            <person name="Tang Z."/>
            <person name="Tsuchiya D."/>
            <person name="Tu H."/>
            <person name="Vos H."/>
            <person name="Wang M."/>
            <person name="Wolf Y.I."/>
            <person name="Yamagata H."/>
            <person name="Yamada T."/>
            <person name="Ye Y."/>
            <person name="Shaw J.R."/>
            <person name="Andrews J."/>
            <person name="Crease T.J."/>
            <person name="Tang H."/>
            <person name="Lucas S.M."/>
            <person name="Robertson H.M."/>
            <person name="Bork P."/>
            <person name="Koonin E.V."/>
            <person name="Zdobnov E.M."/>
            <person name="Grigoriev I.V."/>
            <person name="Lynch M."/>
            <person name="Boore J.L."/>
        </authorList>
    </citation>
    <scope>NUCLEOTIDE SEQUENCE [LARGE SCALE GENOMIC DNA]</scope>
</reference>
<dbReference type="Gene3D" id="3.30.160.60">
    <property type="entry name" value="Classic Zinc Finger"/>
    <property type="match status" value="3"/>
</dbReference>
<dbReference type="GO" id="GO:0008270">
    <property type="term" value="F:zinc ion binding"/>
    <property type="evidence" value="ECO:0007669"/>
    <property type="project" value="UniProtKB-KW"/>
</dbReference>
<feature type="domain" description="C2H2-type" evidence="13">
    <location>
        <begin position="310"/>
        <end position="337"/>
    </location>
</feature>
<feature type="region of interest" description="Disordered" evidence="12">
    <location>
        <begin position="78"/>
        <end position="104"/>
    </location>
</feature>
<accession>E9G5E6</accession>
<name>E9G5E6_DAPPU</name>
<dbReference type="InterPro" id="IPR013087">
    <property type="entry name" value="Znf_C2H2_type"/>
</dbReference>
<evidence type="ECO:0000256" key="10">
    <source>
        <dbReference type="ARBA" id="ARBA00023242"/>
    </source>
</evidence>
<dbReference type="EMBL" id="GL732532">
    <property type="protein sequence ID" value="EFX85645.1"/>
    <property type="molecule type" value="Genomic_DNA"/>
</dbReference>
<evidence type="ECO:0000256" key="2">
    <source>
        <dbReference type="ARBA" id="ARBA00006991"/>
    </source>
</evidence>
<dbReference type="OMA" id="EANGICH"/>
<evidence type="ECO:0000256" key="11">
    <source>
        <dbReference type="PROSITE-ProRule" id="PRU00042"/>
    </source>
</evidence>
<dbReference type="PROSITE" id="PS00028">
    <property type="entry name" value="ZINC_FINGER_C2H2_1"/>
    <property type="match status" value="3"/>
</dbReference>
<dbReference type="STRING" id="6669.E9G5E6"/>
<feature type="domain" description="C2H2-type" evidence="13">
    <location>
        <begin position="220"/>
        <end position="247"/>
    </location>
</feature>
<sequence>MAGYTLDEVQGLIRYIYTGQLSAPRIQGSSWEKIIGDFKVGSPIEHDDDLASIHELTDYGDASPVYEPEANGICHLQHPQHHPHQHPQQQTFHSSPVKSPAKGVGPKIVAVTSPRPLIVQVQSLTQPPMNQGLDSTNDVNDIPNEMTVEEGNGEPAPEVAVPSVVGRRKLGRGGKVLKRLQKRQLEEPRTLTVAPVSVATLKKLAPKRAKPSSKFARKKYVCPHCNRRFLTRGNIKNHLRIHSRDKPFQCSICQYHANKCNIILRSAFYIHRCTHTGETPVIPCSVCEKEFPNIKALKEHKVMEHRESIFPCDGCNRTFLSKSALLLHQPIHSNDFNYQCRSCPEKMRTFRERYVHERTHSTTEEPQTPHECSHCQKQFNTVSR</sequence>